<reference evidence="3 4" key="1">
    <citation type="submission" date="2019-04" db="EMBL/GenBank/DDBJ databases">
        <title>Pedobacter sp. AR-2-6 sp. nov., isolated from Arctic soil.</title>
        <authorList>
            <person name="Dahal R.H."/>
            <person name="Kim D.-U."/>
        </authorList>
    </citation>
    <scope>NUCLEOTIDE SEQUENCE [LARGE SCALE GENOMIC DNA]</scope>
    <source>
        <strain evidence="3 4">AR-2-6</strain>
    </source>
</reference>
<dbReference type="EMBL" id="SWBO01000006">
    <property type="protein sequence ID" value="TKB99670.1"/>
    <property type="molecule type" value="Genomic_DNA"/>
</dbReference>
<keyword evidence="4" id="KW-1185">Reference proteome</keyword>
<dbReference type="RefSeq" id="WP_136877363.1">
    <property type="nucleotide sequence ID" value="NZ_SWBO01000006.1"/>
</dbReference>
<protein>
    <submittedName>
        <fullName evidence="3">M23 family metallopeptidase</fullName>
    </submittedName>
</protein>
<dbReference type="AlphaFoldDB" id="A0A4U1C5D2"/>
<dbReference type="InterPro" id="IPR016047">
    <property type="entry name" value="M23ase_b-sheet_dom"/>
</dbReference>
<dbReference type="PANTHER" id="PTHR21666:SF268">
    <property type="entry name" value="PEPTIDASE M23 DOMAIN-CONTAINING PROTEIN"/>
    <property type="match status" value="1"/>
</dbReference>
<dbReference type="Gene3D" id="2.70.70.10">
    <property type="entry name" value="Glucose Permease (Domain IIA)"/>
    <property type="match status" value="1"/>
</dbReference>
<dbReference type="InterPro" id="IPR011055">
    <property type="entry name" value="Dup_hybrid_motif"/>
</dbReference>
<dbReference type="PANTHER" id="PTHR21666">
    <property type="entry name" value="PEPTIDASE-RELATED"/>
    <property type="match status" value="1"/>
</dbReference>
<feature type="signal peptide" evidence="1">
    <location>
        <begin position="1"/>
        <end position="21"/>
    </location>
</feature>
<sequence>MKSLKLLLCIFVSSIMLFSCKSGPFNLLKPQTPHQAYQKKISAAGLDQTAMGAKWLANAQESLQNAVAIKLPYQEKGYFSAEKNEAIAFKFNLLKGQKLQIKLDRKQISGFDVFSDVFESESGNYKLLASADTLGTSIQLDAEKTGLYILRLQPELLGAGEFTLGITSGASLDFPLKTANRNSIKSFWGVDRDNGARRHEGIDIFAPLRTPVLAVAAGTVTRVNTNNLGGKVVWFRPNGKDYTLYYAHLDEQSVTEGEAVVVGDTLGRMGTTGNAIGGLPHLHLGIYTNGGAVDPLPFVDPTVQVLPKIISPTVALNTTMRTNAKVALLIDSQQVSLPDATILRITAALSNKYRIELPDGKVGYLKSNQLSSISKPLCKQTVSTIEKVVFDKPDSAAAVKSTLKNGEMLNILGSYENYYLVVNASDEIGWIEK</sequence>
<evidence type="ECO:0000313" key="4">
    <source>
        <dbReference type="Proteomes" id="UP000310477"/>
    </source>
</evidence>
<dbReference type="SUPFAM" id="SSF51261">
    <property type="entry name" value="Duplicated hybrid motif"/>
    <property type="match status" value="1"/>
</dbReference>
<dbReference type="PROSITE" id="PS51257">
    <property type="entry name" value="PROKAR_LIPOPROTEIN"/>
    <property type="match status" value="1"/>
</dbReference>
<evidence type="ECO:0000313" key="3">
    <source>
        <dbReference type="EMBL" id="TKB99670.1"/>
    </source>
</evidence>
<feature type="chain" id="PRO_5020520459" evidence="1">
    <location>
        <begin position="22"/>
        <end position="433"/>
    </location>
</feature>
<gene>
    <name evidence="3" type="ORF">FA045_12240</name>
</gene>
<proteinExistence type="predicted"/>
<dbReference type="InterPro" id="IPR050570">
    <property type="entry name" value="Cell_wall_metabolism_enzyme"/>
</dbReference>
<comment type="caution">
    <text evidence="3">The sequence shown here is derived from an EMBL/GenBank/DDBJ whole genome shotgun (WGS) entry which is preliminary data.</text>
</comment>
<dbReference type="CDD" id="cd12797">
    <property type="entry name" value="M23_peptidase"/>
    <property type="match status" value="1"/>
</dbReference>
<dbReference type="Pfam" id="PF01551">
    <property type="entry name" value="Peptidase_M23"/>
    <property type="match status" value="1"/>
</dbReference>
<keyword evidence="1" id="KW-0732">Signal</keyword>
<accession>A0A4U1C5D2</accession>
<evidence type="ECO:0000256" key="1">
    <source>
        <dbReference type="SAM" id="SignalP"/>
    </source>
</evidence>
<organism evidence="3 4">
    <name type="scientific">Pedobacter cryotolerans</name>
    <dbReference type="NCBI Taxonomy" id="2571270"/>
    <lineage>
        <taxon>Bacteria</taxon>
        <taxon>Pseudomonadati</taxon>
        <taxon>Bacteroidota</taxon>
        <taxon>Sphingobacteriia</taxon>
        <taxon>Sphingobacteriales</taxon>
        <taxon>Sphingobacteriaceae</taxon>
        <taxon>Pedobacter</taxon>
    </lineage>
</organism>
<feature type="domain" description="M23ase beta-sheet core" evidence="2">
    <location>
        <begin position="198"/>
        <end position="295"/>
    </location>
</feature>
<name>A0A4U1C5D2_9SPHI</name>
<dbReference type="OrthoDB" id="9810477at2"/>
<evidence type="ECO:0000259" key="2">
    <source>
        <dbReference type="Pfam" id="PF01551"/>
    </source>
</evidence>
<dbReference type="Proteomes" id="UP000310477">
    <property type="component" value="Unassembled WGS sequence"/>
</dbReference>
<dbReference type="GO" id="GO:0004222">
    <property type="term" value="F:metalloendopeptidase activity"/>
    <property type="evidence" value="ECO:0007669"/>
    <property type="project" value="TreeGrafter"/>
</dbReference>